<dbReference type="PROSITE" id="PS50035">
    <property type="entry name" value="PLD"/>
    <property type="match status" value="1"/>
</dbReference>
<feature type="domain" description="PLD phosphodiesterase" evidence="6">
    <location>
        <begin position="98"/>
        <end position="128"/>
    </location>
</feature>
<comment type="subcellular location">
    <subcellularLocation>
        <location evidence="2">Secreted</location>
    </subcellularLocation>
</comment>
<accession>A0AAE2SX71</accession>
<dbReference type="Proteomes" id="UP000538507">
    <property type="component" value="Unassembled WGS sequence"/>
</dbReference>
<evidence type="ECO:0000313" key="8">
    <source>
        <dbReference type="Proteomes" id="UP000538507"/>
    </source>
</evidence>
<name>A0AAE2SX71_RHILE</name>
<evidence type="ECO:0000313" key="7">
    <source>
        <dbReference type="EMBL" id="MBB4291477.1"/>
    </source>
</evidence>
<dbReference type="GO" id="GO:0005576">
    <property type="term" value="C:extracellular region"/>
    <property type="evidence" value="ECO:0007669"/>
    <property type="project" value="UniProtKB-SubCell"/>
</dbReference>
<dbReference type="Pfam" id="PF13091">
    <property type="entry name" value="PLDc_2"/>
    <property type="match status" value="1"/>
</dbReference>
<dbReference type="SUPFAM" id="SSF56024">
    <property type="entry name" value="Phospholipase D/nuclease"/>
    <property type="match status" value="1"/>
</dbReference>
<sequence length="365" mass="41010">MPTSATHPTLLWNETPDHGSEIKTRLKDAKRFTCMVAFAKESGFSLFDADLRSRIDKGMSAVFVIGIDFYQSEPTVIEKLLKLKTRGDVEVYMGNFERQFTFHQKLYLFEDSNGASAIVGSANMTNGGLAANHELSVAFESGAKDLGKQIEGWINDLVEDREIVEATDEIVEEYARRHAIYSRHIAMARRRAERAAVSPNGGFETLAKILLEMKADASEEGFASSVDRRVNHRTEGLEILNWRRQGSPPRVRQPCSGTSAPRFWINEQEASTDQLTASIFGGIDDCPGLLKYVLKIDAFPAIQFIDALSISENFSPFTCQVLTERLLHHPSTISVQDRGDPVKFRNQRCRQPQGYLSFFGRQHGR</sequence>
<proteinExistence type="predicted"/>
<gene>
    <name evidence="7" type="ORF">GGE16_003536</name>
</gene>
<evidence type="ECO:0000256" key="3">
    <source>
        <dbReference type="ARBA" id="ARBA00018392"/>
    </source>
</evidence>
<evidence type="ECO:0000256" key="2">
    <source>
        <dbReference type="ARBA" id="ARBA00004613"/>
    </source>
</evidence>
<comment type="caution">
    <text evidence="7">The sequence shown here is derived from an EMBL/GenBank/DDBJ whole genome shotgun (WGS) entry which is preliminary data.</text>
</comment>
<evidence type="ECO:0000256" key="5">
    <source>
        <dbReference type="ARBA" id="ARBA00029594"/>
    </source>
</evidence>
<dbReference type="InterPro" id="IPR001736">
    <property type="entry name" value="PLipase_D/transphosphatidylase"/>
</dbReference>
<evidence type="ECO:0000259" key="6">
    <source>
        <dbReference type="PROSITE" id="PS50035"/>
    </source>
</evidence>
<dbReference type="Gene3D" id="3.30.870.10">
    <property type="entry name" value="Endonuclease Chain A"/>
    <property type="match status" value="1"/>
</dbReference>
<organism evidence="7 8">
    <name type="scientific">Rhizobium leguminosarum</name>
    <dbReference type="NCBI Taxonomy" id="384"/>
    <lineage>
        <taxon>Bacteria</taxon>
        <taxon>Pseudomonadati</taxon>
        <taxon>Pseudomonadota</taxon>
        <taxon>Alphaproteobacteria</taxon>
        <taxon>Hyphomicrobiales</taxon>
        <taxon>Rhizobiaceae</taxon>
        <taxon>Rhizobium/Agrobacterium group</taxon>
        <taxon>Rhizobium</taxon>
    </lineage>
</organism>
<comment type="function">
    <text evidence="1">Could be a virulence factor.</text>
</comment>
<protein>
    <recommendedName>
        <fullName evidence="3">Phospholipase D</fullName>
    </recommendedName>
    <alternativeName>
        <fullName evidence="5">Choline phosphatase</fullName>
    </alternativeName>
</protein>
<dbReference type="EMBL" id="JACIGO010000003">
    <property type="protein sequence ID" value="MBB4291477.1"/>
    <property type="molecule type" value="Genomic_DNA"/>
</dbReference>
<dbReference type="AlphaFoldDB" id="A0AAE2SX71"/>
<dbReference type="GO" id="GO:0003824">
    <property type="term" value="F:catalytic activity"/>
    <property type="evidence" value="ECO:0007669"/>
    <property type="project" value="InterPro"/>
</dbReference>
<reference evidence="7 8" key="1">
    <citation type="submission" date="2020-08" db="EMBL/GenBank/DDBJ databases">
        <title>Genomic Encyclopedia of Type Strains, Phase IV (KMG-V): Genome sequencing to study the core and pangenomes of soil and plant-associated prokaryotes.</title>
        <authorList>
            <person name="Whitman W."/>
        </authorList>
    </citation>
    <scope>NUCLEOTIDE SEQUENCE [LARGE SCALE GENOMIC DNA]</scope>
    <source>
        <strain evidence="7 8">SEMIA 415</strain>
    </source>
</reference>
<evidence type="ECO:0000256" key="1">
    <source>
        <dbReference type="ARBA" id="ARBA00003145"/>
    </source>
</evidence>
<dbReference type="InterPro" id="IPR025202">
    <property type="entry name" value="PLD-like_dom"/>
</dbReference>
<keyword evidence="4" id="KW-0964">Secreted</keyword>
<dbReference type="GO" id="GO:0006793">
    <property type="term" value="P:phosphorus metabolic process"/>
    <property type="evidence" value="ECO:0007669"/>
    <property type="project" value="UniProtKB-ARBA"/>
</dbReference>
<evidence type="ECO:0000256" key="4">
    <source>
        <dbReference type="ARBA" id="ARBA00022525"/>
    </source>
</evidence>